<keyword evidence="3" id="KW-1185">Reference proteome</keyword>
<name>A0A1R2BMZ7_9CILI</name>
<proteinExistence type="predicted"/>
<keyword evidence="1" id="KW-0175">Coiled coil</keyword>
<dbReference type="EMBL" id="MPUH01000537">
    <property type="protein sequence ID" value="OMJ78142.1"/>
    <property type="molecule type" value="Genomic_DNA"/>
</dbReference>
<organism evidence="2 3">
    <name type="scientific">Stentor coeruleus</name>
    <dbReference type="NCBI Taxonomy" id="5963"/>
    <lineage>
        <taxon>Eukaryota</taxon>
        <taxon>Sar</taxon>
        <taxon>Alveolata</taxon>
        <taxon>Ciliophora</taxon>
        <taxon>Postciliodesmatophora</taxon>
        <taxon>Heterotrichea</taxon>
        <taxon>Heterotrichida</taxon>
        <taxon>Stentoridae</taxon>
        <taxon>Stentor</taxon>
    </lineage>
</organism>
<evidence type="ECO:0000313" key="3">
    <source>
        <dbReference type="Proteomes" id="UP000187209"/>
    </source>
</evidence>
<feature type="coiled-coil region" evidence="1">
    <location>
        <begin position="110"/>
        <end position="151"/>
    </location>
</feature>
<comment type="caution">
    <text evidence="2">The sequence shown here is derived from an EMBL/GenBank/DDBJ whole genome shotgun (WGS) entry which is preliminary data.</text>
</comment>
<reference evidence="2 3" key="1">
    <citation type="submission" date="2016-11" db="EMBL/GenBank/DDBJ databases">
        <title>The macronuclear genome of Stentor coeruleus: a giant cell with tiny introns.</title>
        <authorList>
            <person name="Slabodnick M."/>
            <person name="Ruby J.G."/>
            <person name="Reiff S.B."/>
            <person name="Swart E.C."/>
            <person name="Gosai S."/>
            <person name="Prabakaran S."/>
            <person name="Witkowska E."/>
            <person name="Larue G.E."/>
            <person name="Fisher S."/>
            <person name="Freeman R.M."/>
            <person name="Gunawardena J."/>
            <person name="Chu W."/>
            <person name="Stover N.A."/>
            <person name="Gregory B.D."/>
            <person name="Nowacki M."/>
            <person name="Derisi J."/>
            <person name="Roy S.W."/>
            <person name="Marshall W.F."/>
            <person name="Sood P."/>
        </authorList>
    </citation>
    <scope>NUCLEOTIDE SEQUENCE [LARGE SCALE GENOMIC DNA]</scope>
    <source>
        <strain evidence="2">WM001</strain>
    </source>
</reference>
<evidence type="ECO:0000256" key="1">
    <source>
        <dbReference type="SAM" id="Coils"/>
    </source>
</evidence>
<dbReference type="AlphaFoldDB" id="A0A1R2BMZ7"/>
<sequence>MRHINNWYNLIMGLLQVPQGSVTLIQDTSSFKSEDNFTFAEILSQYSKEDYSKNSQISIESPKISEWKNMHFLEKLSDKITDELTCATNFTEMSSCKSTKGSLLDEQYKKLDIKEEVELVKDKARSLKNKITIANNEISRLNSQEKALKNSVYNASLELQHLEMIETSSGITDKVQNMQKLYLNKTQMCKKHKFYLEKLKGQVADKDKELNDKETELKNLQAKAKTLRLGFSKIKSCKSFDMSAMKTNLDIVQWQLEDKSPPVIRKNIRPLTCKNLLSTQVLDLTLGNVKDYITDRFDLYNENGKLDLEKKINDCQDKSIEFEQMITEEIISFEDNKNDIQQRYMKNKEELIKAGGKFKEDWVKVRLQEQSQKKKDLLVLITQAKQVESPYRVTGSLLCEHREILRAVREELMKCYRNVKALKKERFRLRETIDINDMELDDKKLEIGKLKQFQGSFCKL</sequence>
<feature type="coiled-coil region" evidence="1">
    <location>
        <begin position="196"/>
        <end position="230"/>
    </location>
</feature>
<gene>
    <name evidence="2" type="ORF">SteCoe_22116</name>
</gene>
<accession>A0A1R2BMZ7</accession>
<protein>
    <submittedName>
        <fullName evidence="2">Uncharacterized protein</fullName>
    </submittedName>
</protein>
<dbReference type="Proteomes" id="UP000187209">
    <property type="component" value="Unassembled WGS sequence"/>
</dbReference>
<evidence type="ECO:0000313" key="2">
    <source>
        <dbReference type="EMBL" id="OMJ78142.1"/>
    </source>
</evidence>